<accession>A0A1J9QCY2</accession>
<name>A0A1J9QCY2_9EURO</name>
<dbReference type="AlphaFoldDB" id="A0A1J9QCY2"/>
<gene>
    <name evidence="1" type="ORF">ACJ73_01925</name>
</gene>
<evidence type="ECO:0000313" key="1">
    <source>
        <dbReference type="EMBL" id="OJD26694.1"/>
    </source>
</evidence>
<dbReference type="EMBL" id="LGTZ01000190">
    <property type="protein sequence ID" value="OJD26694.1"/>
    <property type="molecule type" value="Genomic_DNA"/>
</dbReference>
<evidence type="ECO:0000313" key="2">
    <source>
        <dbReference type="Proteomes" id="UP000242791"/>
    </source>
</evidence>
<protein>
    <submittedName>
        <fullName evidence="1">Uncharacterized protein</fullName>
    </submittedName>
</protein>
<feature type="non-terminal residue" evidence="1">
    <location>
        <position position="165"/>
    </location>
</feature>
<sequence length="165" mass="18047">MNAIAWPNSIANQDGVGQGFRSQTVAQAYKHRGKATCHLISGPSLKNMTFPTGICFCGLSTQNSGTPQGSYSPKGPTSLGMLTPHGISGLLLLSITVVETRVRDLKLVRLTPEMPSQKISRVTKPRRSSRCRLKKTLVKKLWEYNIKCGSDVYLVIADHMGDDVM</sequence>
<dbReference type="Proteomes" id="UP000242791">
    <property type="component" value="Unassembled WGS sequence"/>
</dbReference>
<proteinExistence type="predicted"/>
<dbReference type="VEuPathDB" id="FungiDB:ACJ73_01925"/>
<organism evidence="1 2">
    <name type="scientific">Blastomyces percursus</name>
    <dbReference type="NCBI Taxonomy" id="1658174"/>
    <lineage>
        <taxon>Eukaryota</taxon>
        <taxon>Fungi</taxon>
        <taxon>Dikarya</taxon>
        <taxon>Ascomycota</taxon>
        <taxon>Pezizomycotina</taxon>
        <taxon>Eurotiomycetes</taxon>
        <taxon>Eurotiomycetidae</taxon>
        <taxon>Onygenales</taxon>
        <taxon>Ajellomycetaceae</taxon>
        <taxon>Blastomyces</taxon>
    </lineage>
</organism>
<comment type="caution">
    <text evidence="1">The sequence shown here is derived from an EMBL/GenBank/DDBJ whole genome shotgun (WGS) entry which is preliminary data.</text>
</comment>
<reference evidence="1 2" key="1">
    <citation type="submission" date="2015-08" db="EMBL/GenBank/DDBJ databases">
        <title>Emmonsia species relationships and genome sequence.</title>
        <authorList>
            <person name="Cuomo C.A."/>
            <person name="Schwartz I.S."/>
            <person name="Kenyon C."/>
            <person name="De Hoog G.S."/>
            <person name="Govender N.P."/>
            <person name="Botha A."/>
            <person name="Moreno L."/>
            <person name="De Vries M."/>
            <person name="Munoz J.F."/>
            <person name="Stielow J.B."/>
        </authorList>
    </citation>
    <scope>NUCLEOTIDE SEQUENCE [LARGE SCALE GENOMIC DNA]</scope>
    <source>
        <strain evidence="1 2">EI222</strain>
    </source>
</reference>
<keyword evidence="2" id="KW-1185">Reference proteome</keyword>